<keyword evidence="2 4" id="KW-0863">Zinc-finger</keyword>
<dbReference type="InterPro" id="IPR003879">
    <property type="entry name" value="Butyrophylin_SPRY"/>
</dbReference>
<dbReference type="FunFam" id="2.60.120.920:FF:000004">
    <property type="entry name" value="Butyrophilin subfamily 1 member A1"/>
    <property type="match status" value="1"/>
</dbReference>
<dbReference type="PROSITE" id="PS50188">
    <property type="entry name" value="B302_SPRY"/>
    <property type="match status" value="2"/>
</dbReference>
<organism evidence="9 10">
    <name type="scientific">Cyprinodon variegatus</name>
    <name type="common">Sheepshead minnow</name>
    <dbReference type="NCBI Taxonomy" id="28743"/>
    <lineage>
        <taxon>Eukaryota</taxon>
        <taxon>Metazoa</taxon>
        <taxon>Chordata</taxon>
        <taxon>Craniata</taxon>
        <taxon>Vertebrata</taxon>
        <taxon>Euteleostomi</taxon>
        <taxon>Actinopterygii</taxon>
        <taxon>Neopterygii</taxon>
        <taxon>Teleostei</taxon>
        <taxon>Neoteleostei</taxon>
        <taxon>Acanthomorphata</taxon>
        <taxon>Ovalentaria</taxon>
        <taxon>Atherinomorphae</taxon>
        <taxon>Cyprinodontiformes</taxon>
        <taxon>Cyprinodontidae</taxon>
        <taxon>Cyprinodon</taxon>
    </lineage>
</organism>
<dbReference type="SUPFAM" id="SSF57845">
    <property type="entry name" value="B-box zinc-binding domain"/>
    <property type="match status" value="1"/>
</dbReference>
<dbReference type="InterPro" id="IPR013083">
    <property type="entry name" value="Znf_RING/FYVE/PHD"/>
</dbReference>
<keyword evidence="3" id="KW-0862">Zinc</keyword>
<keyword evidence="5" id="KW-0175">Coiled coil</keyword>
<dbReference type="InterPro" id="IPR027370">
    <property type="entry name" value="Znf-RING_euk"/>
</dbReference>
<dbReference type="GeneTree" id="ENSGT00970000193381"/>
<feature type="domain" description="B box-type" evidence="7">
    <location>
        <begin position="301"/>
        <end position="342"/>
    </location>
</feature>
<dbReference type="AlphaFoldDB" id="A0A3Q2GAK0"/>
<dbReference type="InterPro" id="IPR017907">
    <property type="entry name" value="Znf_RING_CS"/>
</dbReference>
<dbReference type="Pfam" id="PF00622">
    <property type="entry name" value="SPRY"/>
    <property type="match status" value="2"/>
</dbReference>
<dbReference type="PROSITE" id="PS50089">
    <property type="entry name" value="ZF_RING_2"/>
    <property type="match status" value="1"/>
</dbReference>
<dbReference type="InterPro" id="IPR006574">
    <property type="entry name" value="PRY"/>
</dbReference>
<evidence type="ECO:0000259" key="6">
    <source>
        <dbReference type="PROSITE" id="PS50089"/>
    </source>
</evidence>
<evidence type="ECO:0000256" key="5">
    <source>
        <dbReference type="SAM" id="Coils"/>
    </source>
</evidence>
<dbReference type="SUPFAM" id="SSF49899">
    <property type="entry name" value="Concanavalin A-like lectins/glucanases"/>
    <property type="match status" value="2"/>
</dbReference>
<dbReference type="InterPro" id="IPR050143">
    <property type="entry name" value="TRIM/RBCC"/>
</dbReference>
<dbReference type="Proteomes" id="UP000265020">
    <property type="component" value="Unassembled WGS sequence"/>
</dbReference>
<evidence type="ECO:0000259" key="7">
    <source>
        <dbReference type="PROSITE" id="PS50119"/>
    </source>
</evidence>
<sequence>MSEIIRTTDDKLVAPDISFLLNYQTVKLGIQRRPLLDHTKPVSGVLLDEAKHLGNLVYDIWIRMKAMVSFFPVIMDPNTAHPKLVFSDDLSSVTFGPTQKLPDNPERFDQHLCVLGSEGFDSGTHHWDVEVGRSKCWGVGVIKESAQRKGQIQTGYWEVCLTDGNYEASSSPQPGKSLSVKNLQRIRVQLDFSKGRLSFIDLDTNKVLHTFRHSFNNRLFPYFANSDESVLKILPAVISAEDDLSCSVCQEIFKDPVVLQCSHSFCRACLQCWWSGKQIYTCPLCKDISPSSDPEQKAPAESEDLCPEHHEKLRLFCLEHLKPICLVCRDSNAHRNHRFVPINEAVLQCREELNGYLMFLKEKLDLFNRAKDNMEQTAGHIRVQAERTEKQIKDQFKKLYLFLKEEEAARISALREEEERKRKVLEEKIQALNSQISAMSEIIRTTDDKLVAPDISFLLNYQTVKLGIQRRPLLDHTKPVSGVLLDEAKHLGNLVYDIWIRMKAMVSFFPVIMDPNTAHPKLVFSDDLSSVTFGQTQKLPDNPERFDQHLCVLGSEGFDSGTHHWDVEVGRSKCWGVGVIKESAQRKGQIQTGYWEVCLTDGNYEASSSPQPGKSLSVKNLQRIRVQLDFSKGRLSFIDLDTNKVLHTFRHSFNNRLFPYFANSDESNESPLKILPATTKPNDQF</sequence>
<dbReference type="CDD" id="cd12893">
    <property type="entry name" value="SPRY_PRY_TRIM35"/>
    <property type="match status" value="2"/>
</dbReference>
<dbReference type="InterPro" id="IPR013320">
    <property type="entry name" value="ConA-like_dom_sf"/>
</dbReference>
<evidence type="ECO:0000259" key="8">
    <source>
        <dbReference type="PROSITE" id="PS50188"/>
    </source>
</evidence>
<dbReference type="PROSITE" id="PS00518">
    <property type="entry name" value="ZF_RING_1"/>
    <property type="match status" value="1"/>
</dbReference>
<dbReference type="PROSITE" id="PS50119">
    <property type="entry name" value="ZF_BBOX"/>
    <property type="match status" value="1"/>
</dbReference>
<keyword evidence="1" id="KW-0479">Metal-binding</keyword>
<dbReference type="Gene3D" id="3.30.40.10">
    <property type="entry name" value="Zinc/RING finger domain, C3HC4 (zinc finger)"/>
    <property type="match status" value="1"/>
</dbReference>
<proteinExistence type="predicted"/>
<dbReference type="SUPFAM" id="SSF57850">
    <property type="entry name" value="RING/U-box"/>
    <property type="match status" value="1"/>
</dbReference>
<reference evidence="9" key="1">
    <citation type="submission" date="2025-08" db="UniProtKB">
        <authorList>
            <consortium name="Ensembl"/>
        </authorList>
    </citation>
    <scope>IDENTIFICATION</scope>
</reference>
<evidence type="ECO:0000256" key="1">
    <source>
        <dbReference type="ARBA" id="ARBA00022723"/>
    </source>
</evidence>
<dbReference type="InterPro" id="IPR000315">
    <property type="entry name" value="Znf_B-box"/>
</dbReference>
<evidence type="ECO:0000256" key="4">
    <source>
        <dbReference type="PROSITE-ProRule" id="PRU00024"/>
    </source>
</evidence>
<dbReference type="Gene3D" id="3.30.160.60">
    <property type="entry name" value="Classic Zinc Finger"/>
    <property type="match status" value="1"/>
</dbReference>
<keyword evidence="10" id="KW-1185">Reference proteome</keyword>
<dbReference type="Pfam" id="PF13765">
    <property type="entry name" value="PRY"/>
    <property type="match status" value="2"/>
</dbReference>
<dbReference type="InterPro" id="IPR043136">
    <property type="entry name" value="B30.2/SPRY_sf"/>
</dbReference>
<protein>
    <recommendedName>
        <fullName evidence="11">Tripartite motif containing 35-28</fullName>
    </recommendedName>
</protein>
<dbReference type="Ensembl" id="ENSCVAT00000011625.1">
    <property type="protein sequence ID" value="ENSCVAP00000021510.1"/>
    <property type="gene ID" value="ENSCVAG00000003608.1"/>
</dbReference>
<evidence type="ECO:0000313" key="10">
    <source>
        <dbReference type="Proteomes" id="UP000265020"/>
    </source>
</evidence>
<dbReference type="Pfam" id="PF00643">
    <property type="entry name" value="zf-B_box"/>
    <property type="match status" value="1"/>
</dbReference>
<dbReference type="CDD" id="cd19800">
    <property type="entry name" value="Bbox2_xNF7-like"/>
    <property type="match status" value="1"/>
</dbReference>
<name>A0A3Q2GAK0_CYPVA</name>
<evidence type="ECO:0000256" key="3">
    <source>
        <dbReference type="ARBA" id="ARBA00022833"/>
    </source>
</evidence>
<dbReference type="SMART" id="SM00184">
    <property type="entry name" value="RING"/>
    <property type="match status" value="1"/>
</dbReference>
<evidence type="ECO:0000256" key="2">
    <source>
        <dbReference type="ARBA" id="ARBA00022771"/>
    </source>
</evidence>
<dbReference type="Gene3D" id="2.60.120.920">
    <property type="match status" value="2"/>
</dbReference>
<dbReference type="PRINTS" id="PR01407">
    <property type="entry name" value="BUTYPHLNCDUF"/>
</dbReference>
<evidence type="ECO:0000313" key="9">
    <source>
        <dbReference type="Ensembl" id="ENSCVAP00000021510.1"/>
    </source>
</evidence>
<evidence type="ECO:0008006" key="11">
    <source>
        <dbReference type="Google" id="ProtNLM"/>
    </source>
</evidence>
<dbReference type="InterPro" id="IPR003877">
    <property type="entry name" value="SPRY_dom"/>
</dbReference>
<dbReference type="SMART" id="SM00589">
    <property type="entry name" value="PRY"/>
    <property type="match status" value="2"/>
</dbReference>
<dbReference type="Pfam" id="PF13445">
    <property type="entry name" value="zf-RING_UBOX"/>
    <property type="match status" value="1"/>
</dbReference>
<dbReference type="GO" id="GO:0008270">
    <property type="term" value="F:zinc ion binding"/>
    <property type="evidence" value="ECO:0007669"/>
    <property type="project" value="UniProtKB-KW"/>
</dbReference>
<dbReference type="SMART" id="SM00449">
    <property type="entry name" value="SPRY"/>
    <property type="match status" value="2"/>
</dbReference>
<dbReference type="InterPro" id="IPR001841">
    <property type="entry name" value="Znf_RING"/>
</dbReference>
<feature type="coiled-coil region" evidence="5">
    <location>
        <begin position="408"/>
        <end position="442"/>
    </location>
</feature>
<feature type="domain" description="B30.2/SPRY" evidence="8">
    <location>
        <begin position="491"/>
        <end position="679"/>
    </location>
</feature>
<feature type="domain" description="B30.2/SPRY" evidence="8">
    <location>
        <begin position="53"/>
        <end position="242"/>
    </location>
</feature>
<dbReference type="PANTHER" id="PTHR24103">
    <property type="entry name" value="E3 UBIQUITIN-PROTEIN LIGASE TRIM"/>
    <property type="match status" value="1"/>
</dbReference>
<accession>A0A3Q2GAK0</accession>
<dbReference type="SMART" id="SM00336">
    <property type="entry name" value="BBOX"/>
    <property type="match status" value="1"/>
</dbReference>
<reference evidence="9" key="2">
    <citation type="submission" date="2025-09" db="UniProtKB">
        <authorList>
            <consortium name="Ensembl"/>
        </authorList>
    </citation>
    <scope>IDENTIFICATION</scope>
</reference>
<feature type="domain" description="RING-type" evidence="6">
    <location>
        <begin position="246"/>
        <end position="286"/>
    </location>
</feature>
<dbReference type="InterPro" id="IPR001870">
    <property type="entry name" value="B30.2/SPRY"/>
</dbReference>